<dbReference type="RefSeq" id="WP_290111927.1">
    <property type="nucleotide sequence ID" value="NZ_JAUEPL010000015.1"/>
</dbReference>
<protein>
    <submittedName>
        <fullName evidence="2">Uncharacterized protein</fullName>
    </submittedName>
</protein>
<evidence type="ECO:0000256" key="1">
    <source>
        <dbReference type="SAM" id="MobiDB-lite"/>
    </source>
</evidence>
<dbReference type="Proteomes" id="UP001174050">
    <property type="component" value="Unassembled WGS sequence"/>
</dbReference>
<gene>
    <name evidence="2" type="ORF">QWM81_12645</name>
</gene>
<accession>A0ABT7Z634</accession>
<dbReference type="EMBL" id="JAUEPL010000015">
    <property type="protein sequence ID" value="MDN3294886.1"/>
    <property type="molecule type" value="Genomic_DNA"/>
</dbReference>
<keyword evidence="3" id="KW-1185">Reference proteome</keyword>
<comment type="caution">
    <text evidence="2">The sequence shown here is derived from an EMBL/GenBank/DDBJ whole genome shotgun (WGS) entry which is preliminary data.</text>
</comment>
<evidence type="ECO:0000313" key="3">
    <source>
        <dbReference type="Proteomes" id="UP001174050"/>
    </source>
</evidence>
<proteinExistence type="predicted"/>
<sequence length="75" mass="8171">MEGRDGEVRIAIAEGGIVGRCTLHAPKEEDSYRGDRRGRPLVELTMWRGDWGTNIREMGSGPDPLPMGDAPGSPH</sequence>
<evidence type="ECO:0000313" key="2">
    <source>
        <dbReference type="EMBL" id="MDN3294886.1"/>
    </source>
</evidence>
<organism evidence="2 3">
    <name type="scientific">Streptomyces ficellus</name>
    <dbReference type="NCBI Taxonomy" id="1977088"/>
    <lineage>
        <taxon>Bacteria</taxon>
        <taxon>Bacillati</taxon>
        <taxon>Actinomycetota</taxon>
        <taxon>Actinomycetes</taxon>
        <taxon>Kitasatosporales</taxon>
        <taxon>Streptomycetaceae</taxon>
        <taxon>Streptomyces</taxon>
    </lineage>
</organism>
<name>A0ABT7Z634_9ACTN</name>
<reference evidence="2" key="1">
    <citation type="submission" date="2023-06" db="EMBL/GenBank/DDBJ databases">
        <title>WGS-Sequencing of Streptomyces ficellus isolate 21 collected from sand in Gara Djebilet Iron Mine in Algeria.</title>
        <authorList>
            <person name="Zegers G.P."/>
            <person name="Gomez A."/>
            <person name="Gueddou A."/>
            <person name="Zahara A.F."/>
            <person name="Worth M."/>
            <person name="Sevigny J.L."/>
            <person name="Tisa L."/>
        </authorList>
    </citation>
    <scope>NUCLEOTIDE SEQUENCE</scope>
    <source>
        <strain evidence="2">AS11</strain>
    </source>
</reference>
<feature type="region of interest" description="Disordered" evidence="1">
    <location>
        <begin position="52"/>
        <end position="75"/>
    </location>
</feature>